<dbReference type="EMBL" id="KM972242">
    <property type="protein sequence ID" value="AKE79590.1"/>
    <property type="molecule type" value="Genomic_DNA"/>
</dbReference>
<dbReference type="InterPro" id="IPR051159">
    <property type="entry name" value="Hexapeptide_acetyltransf"/>
</dbReference>
<gene>
    <name evidence="4" type="primary">cpsR</name>
    <name evidence="5" type="ORF">NOL11_00410</name>
    <name evidence="1" type="ORF">YS121.seq-orf00019</name>
    <name evidence="2" type="ORF">YS140.seq-orf00019</name>
    <name evidence="3" type="ORF">YS46.seq-orf00019</name>
    <name evidence="4" type="ORF">YS57.seq-orf00019</name>
</gene>
<dbReference type="CDD" id="cd04647">
    <property type="entry name" value="LbH_MAT_like"/>
    <property type="match status" value="1"/>
</dbReference>
<evidence type="ECO:0000313" key="3">
    <source>
        <dbReference type="EMBL" id="AKE80210.1"/>
    </source>
</evidence>
<dbReference type="SUPFAM" id="SSF51161">
    <property type="entry name" value="Trimeric LpxA-like enzymes"/>
    <property type="match status" value="1"/>
</dbReference>
<dbReference type="InterPro" id="IPR011004">
    <property type="entry name" value="Trimer_LpxA-like_sf"/>
</dbReference>
<dbReference type="AlphaFoldDB" id="A0A0F6UYK4"/>
<dbReference type="Gene3D" id="2.160.10.10">
    <property type="entry name" value="Hexapeptide repeat proteins"/>
    <property type="match status" value="1"/>
</dbReference>
<reference evidence="4" key="1">
    <citation type="journal article" date="2015" name="Appl. Environ. Microbiol.">
        <title>Eight Novel Capsular Polysaccharide Synthesis Gene Loci Identified in Nontypeable Streptococcus suis Isolates.</title>
        <authorList>
            <person name="Zheng H."/>
            <person name="Ji S."/>
            <person name="Liu Z."/>
            <person name="Lan R."/>
            <person name="Huang Y."/>
            <person name="Bai X."/>
            <person name="Gottschalk M."/>
            <person name="Xu J."/>
        </authorList>
    </citation>
    <scope>NUCLEOTIDE SEQUENCE</scope>
    <source>
        <strain evidence="1">YS121_seq</strain>
        <strain evidence="2">YS140_seq</strain>
        <strain evidence="3">YS46_seq</strain>
        <strain evidence="4">YS57_seq</strain>
    </source>
</reference>
<dbReference type="EMBL" id="KM972271">
    <property type="protein sequence ID" value="AKE80210.1"/>
    <property type="molecule type" value="Genomic_DNA"/>
</dbReference>
<evidence type="ECO:0000313" key="4">
    <source>
        <dbReference type="EMBL" id="AKE80289.1"/>
    </source>
</evidence>
<dbReference type="Pfam" id="PF00132">
    <property type="entry name" value="Hexapep"/>
    <property type="match status" value="1"/>
</dbReference>
<dbReference type="Proteomes" id="UP001152877">
    <property type="component" value="Unassembled WGS sequence"/>
</dbReference>
<organism evidence="4">
    <name type="scientific">Streptococcus suis</name>
    <dbReference type="NCBI Taxonomy" id="1307"/>
    <lineage>
        <taxon>Bacteria</taxon>
        <taxon>Bacillati</taxon>
        <taxon>Bacillota</taxon>
        <taxon>Bacilli</taxon>
        <taxon>Lactobacillales</taxon>
        <taxon>Streptococcaceae</taxon>
        <taxon>Streptococcus</taxon>
    </lineage>
</organism>
<dbReference type="PANTHER" id="PTHR23416">
    <property type="entry name" value="SIALIC ACID SYNTHASE-RELATED"/>
    <property type="match status" value="1"/>
</dbReference>
<keyword evidence="4" id="KW-0808">Transferase</keyword>
<sequence>MYQKYKNTILRFHSMIQLHSFRYGNNNVFGKIDIVAPERLVIGNNCSFNHGCYINASNNVIIGDDVTLSAKSCIVSTGIDYQKWICGEKRHTSEGTVEIGNHVWIGANATILPGVKISGEYVVIAANAVVTQNIEESFCIFAGIPAKKIKKIKKDE</sequence>
<dbReference type="EMBL" id="JANFMI010000001">
    <property type="protein sequence ID" value="MDG4515438.1"/>
    <property type="molecule type" value="Genomic_DNA"/>
</dbReference>
<accession>A0A0F6UYK4</accession>
<name>A0A0F6UYK4_STRSU</name>
<keyword evidence="5" id="KW-0012">Acyltransferase</keyword>
<protein>
    <submittedName>
        <fullName evidence="4">Acetyltransferase</fullName>
    </submittedName>
    <submittedName>
        <fullName evidence="5">Acyltransferase</fullName>
    </submittedName>
</protein>
<evidence type="ECO:0000313" key="1">
    <source>
        <dbReference type="EMBL" id="AKE79393.1"/>
    </source>
</evidence>
<dbReference type="EMBL" id="KM972274">
    <property type="protein sequence ID" value="AKE80289.1"/>
    <property type="molecule type" value="Genomic_DNA"/>
</dbReference>
<evidence type="ECO:0000313" key="5">
    <source>
        <dbReference type="EMBL" id="MDG4515438.1"/>
    </source>
</evidence>
<evidence type="ECO:0000313" key="2">
    <source>
        <dbReference type="EMBL" id="AKE79590.1"/>
    </source>
</evidence>
<dbReference type="InterPro" id="IPR001451">
    <property type="entry name" value="Hexapep"/>
</dbReference>
<dbReference type="GO" id="GO:0016746">
    <property type="term" value="F:acyltransferase activity"/>
    <property type="evidence" value="ECO:0007669"/>
    <property type="project" value="UniProtKB-KW"/>
</dbReference>
<reference evidence="5" key="2">
    <citation type="submission" date="2022-07" db="EMBL/GenBank/DDBJ databases">
        <title>Whole Genome Sequencing of Streptococcus suis.</title>
        <authorList>
            <person name="Dai X."/>
            <person name="Huang J."/>
            <person name="Wang L."/>
        </authorList>
    </citation>
    <scope>NUCLEOTIDE SEQUENCE</scope>
    <source>
        <strain evidence="5">HDJ11</strain>
    </source>
</reference>
<dbReference type="EMBL" id="KM972234">
    <property type="protein sequence ID" value="AKE79393.1"/>
    <property type="molecule type" value="Genomic_DNA"/>
</dbReference>
<dbReference type="RefSeq" id="WP_024378226.1">
    <property type="nucleotide sequence ID" value="NZ_JAOTFN010000009.1"/>
</dbReference>
<proteinExistence type="predicted"/>